<feature type="domain" description="Helicase C-terminal" evidence="6">
    <location>
        <begin position="502"/>
        <end position="705"/>
    </location>
</feature>
<protein>
    <submittedName>
        <fullName evidence="7">Peptidase C14</fullName>
    </submittedName>
</protein>
<dbReference type="Gene3D" id="3.40.50.1460">
    <property type="match status" value="1"/>
</dbReference>
<dbReference type="InterPro" id="IPR001650">
    <property type="entry name" value="Helicase_C-like"/>
</dbReference>
<accession>A0A4Y3WBL7</accession>
<dbReference type="Proteomes" id="UP000318825">
    <property type="component" value="Unassembled WGS sequence"/>
</dbReference>
<organism evidence="7 8">
    <name type="scientific">Nitrobacter winogradskyi</name>
    <name type="common">Nitrobacter agilis</name>
    <dbReference type="NCBI Taxonomy" id="913"/>
    <lineage>
        <taxon>Bacteria</taxon>
        <taxon>Pseudomonadati</taxon>
        <taxon>Pseudomonadota</taxon>
        <taxon>Alphaproteobacteria</taxon>
        <taxon>Hyphomicrobiales</taxon>
        <taxon>Nitrobacteraceae</taxon>
        <taxon>Nitrobacter</taxon>
    </lineage>
</organism>
<gene>
    <name evidence="7" type="ORF">NWI01_13320</name>
</gene>
<evidence type="ECO:0000256" key="3">
    <source>
        <dbReference type="ARBA" id="ARBA00022806"/>
    </source>
</evidence>
<dbReference type="Pfam" id="PF00270">
    <property type="entry name" value="DEAD"/>
    <property type="match status" value="1"/>
</dbReference>
<evidence type="ECO:0000256" key="4">
    <source>
        <dbReference type="ARBA" id="ARBA00022840"/>
    </source>
</evidence>
<dbReference type="OrthoDB" id="9807155at2"/>
<dbReference type="InterPro" id="IPR011600">
    <property type="entry name" value="Pept_C14_caspase"/>
</dbReference>
<dbReference type="Gene3D" id="3.40.50.300">
    <property type="entry name" value="P-loop containing nucleotide triphosphate hydrolases"/>
    <property type="match status" value="2"/>
</dbReference>
<dbReference type="InterPro" id="IPR027417">
    <property type="entry name" value="P-loop_NTPase"/>
</dbReference>
<name>A0A4Y3WBL7_NITWI</name>
<dbReference type="PROSITE" id="PS51192">
    <property type="entry name" value="HELICASE_ATP_BIND_1"/>
    <property type="match status" value="1"/>
</dbReference>
<dbReference type="PROSITE" id="PS51194">
    <property type="entry name" value="HELICASE_CTER"/>
    <property type="match status" value="1"/>
</dbReference>
<evidence type="ECO:0000256" key="1">
    <source>
        <dbReference type="ARBA" id="ARBA00022741"/>
    </source>
</evidence>
<dbReference type="AlphaFoldDB" id="A0A4Y3WBL7"/>
<evidence type="ECO:0000313" key="8">
    <source>
        <dbReference type="Proteomes" id="UP000318825"/>
    </source>
</evidence>
<dbReference type="SMART" id="SM00487">
    <property type="entry name" value="DEXDc"/>
    <property type="match status" value="1"/>
</dbReference>
<dbReference type="SMART" id="SM00490">
    <property type="entry name" value="HELICc"/>
    <property type="match status" value="1"/>
</dbReference>
<dbReference type="GO" id="GO:0005524">
    <property type="term" value="F:ATP binding"/>
    <property type="evidence" value="ECO:0007669"/>
    <property type="project" value="UniProtKB-KW"/>
</dbReference>
<reference evidence="7 8" key="1">
    <citation type="submission" date="2019-06" db="EMBL/GenBank/DDBJ databases">
        <title>Whole genome shotgun sequence of Nitrobacter winogradskyi NBRC 14297.</title>
        <authorList>
            <person name="Hosoyama A."/>
            <person name="Uohara A."/>
            <person name="Ohji S."/>
            <person name="Ichikawa N."/>
        </authorList>
    </citation>
    <scope>NUCLEOTIDE SEQUENCE [LARGE SCALE GENOMIC DNA]</scope>
    <source>
        <strain evidence="7 8">NBRC 14297</strain>
    </source>
</reference>
<dbReference type="PANTHER" id="PTHR47961:SF10">
    <property type="entry name" value="ATP-DEPENDENT DNA HELICASE HEL308"/>
    <property type="match status" value="1"/>
</dbReference>
<dbReference type="GO" id="GO:0006508">
    <property type="term" value="P:proteolysis"/>
    <property type="evidence" value="ECO:0007669"/>
    <property type="project" value="InterPro"/>
</dbReference>
<proteinExistence type="predicted"/>
<evidence type="ECO:0000256" key="2">
    <source>
        <dbReference type="ARBA" id="ARBA00022801"/>
    </source>
</evidence>
<dbReference type="InterPro" id="IPR011545">
    <property type="entry name" value="DEAD/DEAH_box_helicase_dom"/>
</dbReference>
<dbReference type="GO" id="GO:0004386">
    <property type="term" value="F:helicase activity"/>
    <property type="evidence" value="ECO:0007669"/>
    <property type="project" value="UniProtKB-KW"/>
</dbReference>
<feature type="domain" description="Helicase ATP-binding" evidence="5">
    <location>
        <begin position="298"/>
        <end position="469"/>
    </location>
</feature>
<dbReference type="EMBL" id="BJNF01000029">
    <property type="protein sequence ID" value="GEC15440.1"/>
    <property type="molecule type" value="Genomic_DNA"/>
</dbReference>
<dbReference type="GO" id="GO:0003676">
    <property type="term" value="F:nucleic acid binding"/>
    <property type="evidence" value="ECO:0007669"/>
    <property type="project" value="InterPro"/>
</dbReference>
<evidence type="ECO:0000259" key="5">
    <source>
        <dbReference type="PROSITE" id="PS51192"/>
    </source>
</evidence>
<dbReference type="SUPFAM" id="SSF52129">
    <property type="entry name" value="Caspase-like"/>
    <property type="match status" value="1"/>
</dbReference>
<dbReference type="RefSeq" id="WP_141383138.1">
    <property type="nucleotide sequence ID" value="NZ_BJNF01000029.1"/>
</dbReference>
<keyword evidence="3" id="KW-0347">Helicase</keyword>
<keyword evidence="2" id="KW-0378">Hydrolase</keyword>
<sequence>MSFRGLFVGIDRYESPTISDLSCARRDATTLDALFADTLGGASRLLTEDQATRANIEAEFAALAGCDPEDTVVIGFSGHGSETHELIPFDADPANLGTTAIPLDLLQDCFTRIPAKRLVFFLDCCFSGGLGSKVLQTEVKPRDLRSAEAKLESIAGNGRLIFTASRADQPAFENTKQGHGFLTLYLIEALRGAEEVVQAARIPIYRLLEHVSARVASAAAQFGLQQHPTMKGNIDGDLHWPVFIEGPRFAAAFPDRRNVTVTSELGSLAAAGFPEQLIASWATAIPSLNSLQVTAINEYGILKGDHLVVSAPTSSGKTMVGELAALRTVLDRRRAIFLLPLKALVADKRRHFNAVYGPFGIRTIEATGETDDISPILRGKYDIALLTYEKFAAIALTFPHVLAGAGVIVVDEAQMIADKGRGANLEFLLTLIRMRRREGIEPQTIALSAVIGDTNGLESWLGGRLLRQTERPVPLDEGVLRGDGTFRFIDSTNGQEKIEGPIIRQEYRKGSSQDWVVPLVRHLVGQGQQVIVFREVKGEARGTAGYLAESIGLPPARTAMDRLPIADASLANQDLRKAMAGGVAFHHADLTPEERRVVEEEFRRPNSGLRVIAATTTLAMGVNTPASSVVIVGLMHPVDQPYSVAEYKNLVGRAGRLGFSEKGSSYILATDGHAEYGYWSNYVTKTPEDLASRFLDDTTDARSLIVRVVTSLSRLNPKGVGSEAIVEFLEASFGAFQAARTRSGWNWDRNDLLTALQDLERNGLLLQAEGLYTLTDLGRLAGESATEVTSIVRLVECLRKIPANQLTDPNLIAATQITSELDDLGFPINKKSTQKEPQAWIGELRPQVSGAVLNAFQRELIDNHTATIRAKKSVSCLMFVSGRPMSKIEKIIGQFGGAFGGASGPIRSVANRTSDLVTTTAKVAQILHPDLDLGDRVGKLVLRLTHGIPGAATDLARECGSELLRGEYCALVNANVCEAEAIEAASDAAILDCVGGNREKLSAIRDAAAAMKRRKQAMMILAAPILEPYVA</sequence>
<dbReference type="InterPro" id="IPR050474">
    <property type="entry name" value="Hel308_SKI2-like"/>
</dbReference>
<dbReference type="Pfam" id="PF00656">
    <property type="entry name" value="Peptidase_C14"/>
    <property type="match status" value="1"/>
</dbReference>
<evidence type="ECO:0000259" key="6">
    <source>
        <dbReference type="PROSITE" id="PS51194"/>
    </source>
</evidence>
<dbReference type="InterPro" id="IPR029030">
    <property type="entry name" value="Caspase-like_dom_sf"/>
</dbReference>
<dbReference type="Pfam" id="PF00271">
    <property type="entry name" value="Helicase_C"/>
    <property type="match status" value="1"/>
</dbReference>
<dbReference type="InterPro" id="IPR014001">
    <property type="entry name" value="Helicase_ATP-bd"/>
</dbReference>
<evidence type="ECO:0000313" key="7">
    <source>
        <dbReference type="EMBL" id="GEC15440.1"/>
    </source>
</evidence>
<dbReference type="GO" id="GO:0004197">
    <property type="term" value="F:cysteine-type endopeptidase activity"/>
    <property type="evidence" value="ECO:0007669"/>
    <property type="project" value="InterPro"/>
</dbReference>
<dbReference type="PANTHER" id="PTHR47961">
    <property type="entry name" value="DNA POLYMERASE THETA, PUTATIVE (AFU_ORTHOLOGUE AFUA_1G05260)-RELATED"/>
    <property type="match status" value="1"/>
</dbReference>
<comment type="caution">
    <text evidence="7">The sequence shown here is derived from an EMBL/GenBank/DDBJ whole genome shotgun (WGS) entry which is preliminary data.</text>
</comment>
<dbReference type="SUPFAM" id="SSF52540">
    <property type="entry name" value="P-loop containing nucleoside triphosphate hydrolases"/>
    <property type="match status" value="1"/>
</dbReference>
<keyword evidence="1" id="KW-0547">Nucleotide-binding</keyword>
<keyword evidence="4" id="KW-0067">ATP-binding</keyword>